<keyword evidence="2" id="KW-1185">Reference proteome</keyword>
<sequence length="118" mass="13172">MKTPISTSKAAAKNTATLLLKPAQPDAAKTSRKSSETVSFAQNTAIPRLSRRGCPFEFVGEFELLRRSCRLRFPVTGFVCCRRSGTCFWLVFLPFCCSSQKFCSPCLMSRLVKFSCLN</sequence>
<dbReference type="Gramene" id="OIT30835">
    <property type="protein sequence ID" value="OIT30835"/>
    <property type="gene ID" value="A4A49_29712"/>
</dbReference>
<gene>
    <name evidence="1" type="ORF">A4A49_29712</name>
</gene>
<evidence type="ECO:0000313" key="1">
    <source>
        <dbReference type="EMBL" id="OIT30835.1"/>
    </source>
</evidence>
<dbReference type="AlphaFoldDB" id="A0A314KNT3"/>
<accession>A0A314KNT3</accession>
<comment type="caution">
    <text evidence="1">The sequence shown here is derived from an EMBL/GenBank/DDBJ whole genome shotgun (WGS) entry which is preliminary data.</text>
</comment>
<proteinExistence type="predicted"/>
<evidence type="ECO:0000313" key="2">
    <source>
        <dbReference type="Proteomes" id="UP000187609"/>
    </source>
</evidence>
<organism evidence="1 2">
    <name type="scientific">Nicotiana attenuata</name>
    <name type="common">Coyote tobacco</name>
    <dbReference type="NCBI Taxonomy" id="49451"/>
    <lineage>
        <taxon>Eukaryota</taxon>
        <taxon>Viridiplantae</taxon>
        <taxon>Streptophyta</taxon>
        <taxon>Embryophyta</taxon>
        <taxon>Tracheophyta</taxon>
        <taxon>Spermatophyta</taxon>
        <taxon>Magnoliopsida</taxon>
        <taxon>eudicotyledons</taxon>
        <taxon>Gunneridae</taxon>
        <taxon>Pentapetalae</taxon>
        <taxon>asterids</taxon>
        <taxon>lamiids</taxon>
        <taxon>Solanales</taxon>
        <taxon>Solanaceae</taxon>
        <taxon>Nicotianoideae</taxon>
        <taxon>Nicotianeae</taxon>
        <taxon>Nicotiana</taxon>
    </lineage>
</organism>
<protein>
    <submittedName>
        <fullName evidence="1">Uncharacterized protein</fullName>
    </submittedName>
</protein>
<reference evidence="1" key="1">
    <citation type="submission" date="2016-11" db="EMBL/GenBank/DDBJ databases">
        <title>The genome of Nicotiana attenuata.</title>
        <authorList>
            <person name="Xu S."/>
            <person name="Brockmoeller T."/>
            <person name="Gaquerel E."/>
            <person name="Navarro A."/>
            <person name="Kuhl H."/>
            <person name="Gase K."/>
            <person name="Ling Z."/>
            <person name="Zhou W."/>
            <person name="Kreitzer C."/>
            <person name="Stanke M."/>
            <person name="Tang H."/>
            <person name="Lyons E."/>
            <person name="Pandey P."/>
            <person name="Pandey S.P."/>
            <person name="Timmermann B."/>
            <person name="Baldwin I.T."/>
        </authorList>
    </citation>
    <scope>NUCLEOTIDE SEQUENCE [LARGE SCALE GENOMIC DNA]</scope>
    <source>
        <strain evidence="1">UT</strain>
    </source>
</reference>
<name>A0A314KNT3_NICAT</name>
<dbReference type="Proteomes" id="UP000187609">
    <property type="component" value="Unassembled WGS sequence"/>
</dbReference>
<dbReference type="EMBL" id="MJEQ01001415">
    <property type="protein sequence ID" value="OIT30835.1"/>
    <property type="molecule type" value="Genomic_DNA"/>
</dbReference>